<evidence type="ECO:0000256" key="8">
    <source>
        <dbReference type="ARBA" id="ARBA00022833"/>
    </source>
</evidence>
<dbReference type="InterPro" id="IPR050238">
    <property type="entry name" value="DNA_Rep/Repair_Clamp_Loader"/>
</dbReference>
<dbReference type="Gene3D" id="1.10.8.60">
    <property type="match status" value="1"/>
</dbReference>
<evidence type="ECO:0000256" key="5">
    <source>
        <dbReference type="ARBA" id="ARBA00022705"/>
    </source>
</evidence>
<dbReference type="Pfam" id="PF13177">
    <property type="entry name" value="DNA_pol3_delta2"/>
    <property type="match status" value="1"/>
</dbReference>
<evidence type="ECO:0000256" key="3">
    <source>
        <dbReference type="ARBA" id="ARBA00022679"/>
    </source>
</evidence>
<dbReference type="SUPFAM" id="SSF48019">
    <property type="entry name" value="post-AAA+ oligomerization domain-like"/>
    <property type="match status" value="1"/>
</dbReference>
<dbReference type="Gene3D" id="3.40.50.300">
    <property type="entry name" value="P-loop containing nucleotide triphosphate hydrolases"/>
    <property type="match status" value="1"/>
</dbReference>
<dbReference type="InterPro" id="IPR012763">
    <property type="entry name" value="DNA_pol_III_sug/sutau_N"/>
</dbReference>
<dbReference type="PANTHER" id="PTHR11669:SF0">
    <property type="entry name" value="PROTEIN STICHEL-LIKE 2"/>
    <property type="match status" value="1"/>
</dbReference>
<dbReference type="InterPro" id="IPR022754">
    <property type="entry name" value="DNA_pol_III_gamma-3"/>
</dbReference>
<dbReference type="GO" id="GO:0005524">
    <property type="term" value="F:ATP binding"/>
    <property type="evidence" value="ECO:0007669"/>
    <property type="project" value="UniProtKB-KW"/>
</dbReference>
<dbReference type="SUPFAM" id="SSF52540">
    <property type="entry name" value="P-loop containing nucleoside triphosphate hydrolases"/>
    <property type="match status" value="1"/>
</dbReference>
<evidence type="ECO:0000256" key="10">
    <source>
        <dbReference type="ARBA" id="ARBA00022932"/>
    </source>
</evidence>
<protein>
    <recommendedName>
        <fullName evidence="2">DNA-directed DNA polymerase</fullName>
        <ecNumber evidence="2">2.7.7.7</ecNumber>
    </recommendedName>
</protein>
<dbReference type="GO" id="GO:0046872">
    <property type="term" value="F:metal ion binding"/>
    <property type="evidence" value="ECO:0007669"/>
    <property type="project" value="UniProtKB-KW"/>
</dbReference>
<dbReference type="FunFam" id="1.10.8.60:FF:000013">
    <property type="entry name" value="DNA polymerase III subunit gamma/tau"/>
    <property type="match status" value="1"/>
</dbReference>
<feature type="domain" description="AAA+ ATPase" evidence="12">
    <location>
        <begin position="36"/>
        <end position="178"/>
    </location>
</feature>
<dbReference type="GO" id="GO:0003677">
    <property type="term" value="F:DNA binding"/>
    <property type="evidence" value="ECO:0007669"/>
    <property type="project" value="InterPro"/>
</dbReference>
<sequence length="546" mass="62780">MHKALYRAYRPQNFKDVVGQNHIIRTLKNQIQNNNVGHAYLFCGTRGTGKTSTAKIFARAVNCENSINEEPCNECEVCKDILNDNIMDVIEIDAASNNSVDDIREIRENVKYTPAKCKYKVYIIDEVHMLSQGAFNALLKTLEEPPSYVIFILATTEPHKIPATILSRCQRFDFKRVTVKDMATRMKEICDDVNIEVDERALNLIARNSQGALRDALSILDQCMSFSEGDIEYKDVVDLLGTVNIEQLFEMAEYVIKEDTKKCLEILNEFVIWGKDIKNLVDDLIDHFRNLMVCKVSKDLDEIISLPDETVELLKNQSSLIETNEIIRILNILSTTQDAIKSSTNPRVLAEVSIMKLSQPMFDDSKEALLKRISTLEETIKSGNIKINDIESKGSIEVEKEIVKEQPKEEVYYEEVKSEDVKLIEKSWENILMHIKKDKNMPVYAILREAREFNVNSNNLYIMFDDNFAFAKNKLSDSNTLEYVESVVRETINRSFSIKIILRSESKNIKLEIEKEEKDKGEEILEEVFPKEILDIKESIGENEIK</sequence>
<evidence type="ECO:0000256" key="2">
    <source>
        <dbReference type="ARBA" id="ARBA00012417"/>
    </source>
</evidence>
<dbReference type="FunFam" id="3.40.50.300:FF:000014">
    <property type="entry name" value="DNA polymerase III subunit gamma/tau"/>
    <property type="match status" value="1"/>
</dbReference>
<evidence type="ECO:0000256" key="11">
    <source>
        <dbReference type="ARBA" id="ARBA00049244"/>
    </source>
</evidence>
<keyword evidence="4 13" id="KW-0548">Nucleotidyltransferase</keyword>
<keyword evidence="9" id="KW-0067">ATP-binding</keyword>
<accession>A0A0C7QI52</accession>
<dbReference type="NCBIfam" id="TIGR02397">
    <property type="entry name" value="dnaX_nterm"/>
    <property type="match status" value="1"/>
</dbReference>
<dbReference type="GO" id="GO:0009360">
    <property type="term" value="C:DNA polymerase III complex"/>
    <property type="evidence" value="ECO:0007669"/>
    <property type="project" value="InterPro"/>
</dbReference>
<organism evidence="13 14">
    <name type="scientific">Paraclostridium sordellii</name>
    <name type="common">Clostridium sordellii</name>
    <dbReference type="NCBI Taxonomy" id="1505"/>
    <lineage>
        <taxon>Bacteria</taxon>
        <taxon>Bacillati</taxon>
        <taxon>Bacillota</taxon>
        <taxon>Clostridia</taxon>
        <taxon>Peptostreptococcales</taxon>
        <taxon>Peptostreptococcaceae</taxon>
        <taxon>Paraclostridium</taxon>
    </lineage>
</organism>
<dbReference type="InterPro" id="IPR003593">
    <property type="entry name" value="AAA+_ATPase"/>
</dbReference>
<dbReference type="Gene3D" id="1.20.272.10">
    <property type="match status" value="1"/>
</dbReference>
<evidence type="ECO:0000313" key="13">
    <source>
        <dbReference type="EMBL" id="CEQ04564.1"/>
    </source>
</evidence>
<dbReference type="SMART" id="SM00382">
    <property type="entry name" value="AAA"/>
    <property type="match status" value="1"/>
</dbReference>
<dbReference type="Pfam" id="PF12169">
    <property type="entry name" value="DNA_pol3_gamma3"/>
    <property type="match status" value="1"/>
</dbReference>
<comment type="similarity">
    <text evidence="1">Belongs to the DnaX/STICHEL family.</text>
</comment>
<dbReference type="CDD" id="cd00009">
    <property type="entry name" value="AAA"/>
    <property type="match status" value="1"/>
</dbReference>
<dbReference type="Pfam" id="PF22608">
    <property type="entry name" value="DNAX_ATPase_lid"/>
    <property type="match status" value="1"/>
</dbReference>
<dbReference type="Pfam" id="PF20964">
    <property type="entry name" value="DnaX_C"/>
    <property type="match status" value="1"/>
</dbReference>
<dbReference type="GO" id="GO:0003887">
    <property type="term" value="F:DNA-directed DNA polymerase activity"/>
    <property type="evidence" value="ECO:0007669"/>
    <property type="project" value="UniProtKB-KW"/>
</dbReference>
<dbReference type="InterPro" id="IPR008921">
    <property type="entry name" value="DNA_pol3_clamp-load_cplx_C"/>
</dbReference>
<evidence type="ECO:0000256" key="7">
    <source>
        <dbReference type="ARBA" id="ARBA00022741"/>
    </source>
</evidence>
<dbReference type="NCBIfam" id="NF004046">
    <property type="entry name" value="PRK05563.1"/>
    <property type="match status" value="1"/>
</dbReference>
<keyword evidence="7" id="KW-0547">Nucleotide-binding</keyword>
<dbReference type="EC" id="2.7.7.7" evidence="2"/>
<dbReference type="EMBL" id="CEKZ01000009">
    <property type="protein sequence ID" value="CEQ04564.1"/>
    <property type="molecule type" value="Genomic_DNA"/>
</dbReference>
<evidence type="ECO:0000256" key="4">
    <source>
        <dbReference type="ARBA" id="ARBA00022695"/>
    </source>
</evidence>
<keyword evidence="6" id="KW-0479">Metal-binding</keyword>
<reference evidence="13 14" key="1">
    <citation type="submission" date="2015-01" db="EMBL/GenBank/DDBJ databases">
        <authorList>
            <person name="Aslett A.Martin."/>
            <person name="De Silva Nishadi"/>
        </authorList>
    </citation>
    <scope>NUCLEOTIDE SEQUENCE [LARGE SCALE GENOMIC DNA]</scope>
    <source>
        <strain evidence="13 14">R28058</strain>
    </source>
</reference>
<comment type="catalytic activity">
    <reaction evidence="11">
        <text>DNA(n) + a 2'-deoxyribonucleoside 5'-triphosphate = DNA(n+1) + diphosphate</text>
        <dbReference type="Rhea" id="RHEA:22508"/>
        <dbReference type="Rhea" id="RHEA-COMP:17339"/>
        <dbReference type="Rhea" id="RHEA-COMP:17340"/>
        <dbReference type="ChEBI" id="CHEBI:33019"/>
        <dbReference type="ChEBI" id="CHEBI:61560"/>
        <dbReference type="ChEBI" id="CHEBI:173112"/>
        <dbReference type="EC" id="2.7.7.7"/>
    </reaction>
</comment>
<dbReference type="InterPro" id="IPR048448">
    <property type="entry name" value="DnaX-like_C"/>
</dbReference>
<evidence type="ECO:0000259" key="12">
    <source>
        <dbReference type="SMART" id="SM00382"/>
    </source>
</evidence>
<evidence type="ECO:0000256" key="9">
    <source>
        <dbReference type="ARBA" id="ARBA00022840"/>
    </source>
</evidence>
<evidence type="ECO:0000256" key="1">
    <source>
        <dbReference type="ARBA" id="ARBA00006360"/>
    </source>
</evidence>
<dbReference type="PANTHER" id="PTHR11669">
    <property type="entry name" value="REPLICATION FACTOR C / DNA POLYMERASE III GAMMA-TAU SUBUNIT"/>
    <property type="match status" value="1"/>
</dbReference>
<dbReference type="RefSeq" id="WP_055335776.1">
    <property type="nucleotide sequence ID" value="NZ_CDNI01000009.1"/>
</dbReference>
<keyword evidence="3 13" id="KW-0808">Transferase</keyword>
<dbReference type="Proteomes" id="UP000049127">
    <property type="component" value="Unassembled WGS sequence"/>
</dbReference>
<gene>
    <name evidence="13" type="primary">dnaX_2</name>
    <name evidence="13" type="ORF">R28058_35231</name>
</gene>
<dbReference type="CDD" id="cd18137">
    <property type="entry name" value="HLD_clamp_pol_III_gamma_tau"/>
    <property type="match status" value="1"/>
</dbReference>
<dbReference type="AlphaFoldDB" id="A0A0C7QI52"/>
<proteinExistence type="inferred from homology"/>
<dbReference type="GO" id="GO:0006261">
    <property type="term" value="P:DNA-templated DNA replication"/>
    <property type="evidence" value="ECO:0007669"/>
    <property type="project" value="TreeGrafter"/>
</dbReference>
<keyword evidence="8" id="KW-0862">Zinc</keyword>
<name>A0A0C7QI52_PARSO</name>
<evidence type="ECO:0000256" key="6">
    <source>
        <dbReference type="ARBA" id="ARBA00022723"/>
    </source>
</evidence>
<keyword evidence="10" id="KW-0239">DNA-directed DNA polymerase</keyword>
<keyword evidence="5" id="KW-0235">DNA replication</keyword>
<evidence type="ECO:0000313" key="14">
    <source>
        <dbReference type="Proteomes" id="UP000049127"/>
    </source>
</evidence>
<dbReference type="InterPro" id="IPR045085">
    <property type="entry name" value="HLD_clamp_pol_III_gamma_tau"/>
</dbReference>
<dbReference type="InterPro" id="IPR027417">
    <property type="entry name" value="P-loop_NTPase"/>
</dbReference>
<dbReference type="OrthoDB" id="9810148at2"/>